<sequence length="721" mass="77101">MSGLPGAGTCPGLGEASDLKSPLGAKFREPLTEARFQQLFGDAEPEPELPAEPRGSRPCGRWARWARWARRAGARSGPGAGRLLRARLPPLRWLPRYRWRAWLLGDAVAGVTVGIVHVPQGMAFALLTSVPPVFGLYTSFFPVLIYTLLGTGRHLSTGTFAVLSLMTGSAVERLVPEPLGGNLSAIGREELDAQRVGAAAALAFASGALMLGMFALQLGVLSTFLSEPVVKALTSGAALHVLVSQLPSLLGLPLPRQIGCFALFKTLAAVLTALPRSSPAELTISALSLALLVPVKELNVRFRDRLPTPIPGEIVMVLLASVLCFTSSLDTRYNVQIVGLLPGGFPQPHLPNLAELPRILADSLPIALVAFAVSASLASIYADKYSYTIDSNQELLAHGVSNLISSLFSCFPNSATLATTSLLVDAGGNTQLAGLFSCIVVLSVLLWLGPFFYYLPKVRSTGGMGGTGRSGYIPGHRASACLLCPKAVLACINISSMRQMFFQMQELPQLWRISRMDFAVWMVTWVAVVILSVDLGLAIGVVFSMMTVVCRTQRVQCLALGLAEGTELYRPLRESHKLRKARGLCVLSYPAPLYFGTRGQFRRTLEWQLGLGEAGKEARKADGPPDAAAEPVRVVVLDCSGITFVDAAGAREVVQLASRCRDAGIHLLLAQCHASVLGTLTQAGLLDRVTPEQLFVSVQDAAAHALERLEPTGPKTCTVWV</sequence>
<evidence type="ECO:0000256" key="6">
    <source>
        <dbReference type="SAM" id="Phobius"/>
    </source>
</evidence>
<comment type="caution">
    <text evidence="8">The sequence shown here is derived from an EMBL/GenBank/DDBJ whole genome shotgun (WGS) entry which is preliminary data.</text>
</comment>
<feature type="transmembrane region" description="Helical" evidence="6">
    <location>
        <begin position="434"/>
        <end position="455"/>
    </location>
</feature>
<dbReference type="FunFam" id="3.30.750.24:FF:000027">
    <property type="entry name" value="Solute carrier family 26 member 10"/>
    <property type="match status" value="1"/>
</dbReference>
<dbReference type="InterPro" id="IPR036513">
    <property type="entry name" value="STAS_dom_sf"/>
</dbReference>
<feature type="transmembrane region" description="Helical" evidence="6">
    <location>
        <begin position="518"/>
        <end position="546"/>
    </location>
</feature>
<feature type="transmembrane region" description="Helical" evidence="6">
    <location>
        <begin position="101"/>
        <end position="118"/>
    </location>
</feature>
<feature type="domain" description="STAS" evidence="7">
    <location>
        <begin position="574"/>
        <end position="705"/>
    </location>
</feature>
<dbReference type="InterPro" id="IPR011547">
    <property type="entry name" value="SLC26A/SulP_dom"/>
</dbReference>
<dbReference type="GO" id="GO:0016020">
    <property type="term" value="C:membrane"/>
    <property type="evidence" value="ECO:0007669"/>
    <property type="project" value="UniProtKB-SubCell"/>
</dbReference>
<dbReference type="InterPro" id="IPR001902">
    <property type="entry name" value="SLC26A/SulP_fam"/>
</dbReference>
<feature type="transmembrane region" description="Helical" evidence="6">
    <location>
        <begin position="196"/>
        <end position="220"/>
    </location>
</feature>
<dbReference type="AlphaFoldDB" id="A0A811YR57"/>
<evidence type="ECO:0000256" key="4">
    <source>
        <dbReference type="ARBA" id="ARBA00023136"/>
    </source>
</evidence>
<protein>
    <submittedName>
        <fullName evidence="8">(raccoon dog) hypothetical protein</fullName>
    </submittedName>
</protein>
<dbReference type="Proteomes" id="UP000645828">
    <property type="component" value="Unassembled WGS sequence"/>
</dbReference>
<keyword evidence="2 6" id="KW-0812">Transmembrane</keyword>
<dbReference type="CDD" id="cd07042">
    <property type="entry name" value="STAS_SulP_like_sulfate_transporter"/>
    <property type="match status" value="1"/>
</dbReference>
<keyword evidence="3 6" id="KW-1133">Transmembrane helix</keyword>
<dbReference type="PROSITE" id="PS50801">
    <property type="entry name" value="STAS"/>
    <property type="match status" value="1"/>
</dbReference>
<feature type="transmembrane region" description="Helical" evidence="6">
    <location>
        <begin position="364"/>
        <end position="383"/>
    </location>
</feature>
<evidence type="ECO:0000313" key="8">
    <source>
        <dbReference type="EMBL" id="CAD7676812.1"/>
    </source>
</evidence>
<dbReference type="GO" id="GO:0055085">
    <property type="term" value="P:transmembrane transport"/>
    <property type="evidence" value="ECO:0007669"/>
    <property type="project" value="InterPro"/>
</dbReference>
<organism evidence="8 9">
    <name type="scientific">Nyctereutes procyonoides</name>
    <name type="common">Raccoon dog</name>
    <name type="synonym">Canis procyonoides</name>
    <dbReference type="NCBI Taxonomy" id="34880"/>
    <lineage>
        <taxon>Eukaryota</taxon>
        <taxon>Metazoa</taxon>
        <taxon>Chordata</taxon>
        <taxon>Craniata</taxon>
        <taxon>Vertebrata</taxon>
        <taxon>Euteleostomi</taxon>
        <taxon>Mammalia</taxon>
        <taxon>Eutheria</taxon>
        <taxon>Laurasiatheria</taxon>
        <taxon>Carnivora</taxon>
        <taxon>Caniformia</taxon>
        <taxon>Canidae</taxon>
        <taxon>Nyctereutes</taxon>
    </lineage>
</organism>
<feature type="transmembrane region" description="Helical" evidence="6">
    <location>
        <begin position="395"/>
        <end position="414"/>
    </location>
</feature>
<reference evidence="8" key="1">
    <citation type="submission" date="2020-12" db="EMBL/GenBank/DDBJ databases">
        <authorList>
            <consortium name="Molecular Ecology Group"/>
        </authorList>
    </citation>
    <scope>NUCLEOTIDE SEQUENCE</scope>
    <source>
        <strain evidence="8">TBG_1078</strain>
    </source>
</reference>
<dbReference type="EMBL" id="CAJHUB010000678">
    <property type="protein sequence ID" value="CAD7676812.1"/>
    <property type="molecule type" value="Genomic_DNA"/>
</dbReference>
<evidence type="ECO:0000256" key="5">
    <source>
        <dbReference type="SAM" id="MobiDB-lite"/>
    </source>
</evidence>
<evidence type="ECO:0000313" key="9">
    <source>
        <dbReference type="Proteomes" id="UP000645828"/>
    </source>
</evidence>
<proteinExistence type="predicted"/>
<feature type="transmembrane region" description="Helical" evidence="6">
    <location>
        <begin position="124"/>
        <end position="149"/>
    </location>
</feature>
<evidence type="ECO:0000256" key="3">
    <source>
        <dbReference type="ARBA" id="ARBA00022989"/>
    </source>
</evidence>
<keyword evidence="4 6" id="KW-0472">Membrane</keyword>
<dbReference type="Pfam" id="PF01740">
    <property type="entry name" value="STAS"/>
    <property type="match status" value="1"/>
</dbReference>
<dbReference type="Gene3D" id="3.30.750.24">
    <property type="entry name" value="STAS domain"/>
    <property type="match status" value="1"/>
</dbReference>
<dbReference type="SUPFAM" id="SSF52091">
    <property type="entry name" value="SpoIIaa-like"/>
    <property type="match status" value="1"/>
</dbReference>
<evidence type="ECO:0000256" key="1">
    <source>
        <dbReference type="ARBA" id="ARBA00004141"/>
    </source>
</evidence>
<name>A0A811YR57_NYCPR</name>
<dbReference type="PANTHER" id="PTHR11814">
    <property type="entry name" value="SULFATE TRANSPORTER"/>
    <property type="match status" value="1"/>
</dbReference>
<keyword evidence="9" id="KW-1185">Reference proteome</keyword>
<dbReference type="Pfam" id="PF00916">
    <property type="entry name" value="Sulfate_transp"/>
    <property type="match status" value="2"/>
</dbReference>
<comment type="subcellular location">
    <subcellularLocation>
        <location evidence="1">Membrane</location>
        <topology evidence="1">Multi-pass membrane protein</topology>
    </subcellularLocation>
</comment>
<evidence type="ECO:0000256" key="2">
    <source>
        <dbReference type="ARBA" id="ARBA00022692"/>
    </source>
</evidence>
<feature type="region of interest" description="Disordered" evidence="5">
    <location>
        <begin position="1"/>
        <end position="21"/>
    </location>
</feature>
<evidence type="ECO:0000259" key="7">
    <source>
        <dbReference type="PROSITE" id="PS50801"/>
    </source>
</evidence>
<gene>
    <name evidence="8" type="ORF">NYPRO_LOCUS9607</name>
</gene>
<dbReference type="InterPro" id="IPR002645">
    <property type="entry name" value="STAS_dom"/>
</dbReference>
<feature type="compositionally biased region" description="Gly residues" evidence="5">
    <location>
        <begin position="1"/>
        <end position="11"/>
    </location>
</feature>
<accession>A0A811YR57</accession>